<dbReference type="InterPro" id="IPR036890">
    <property type="entry name" value="HATPase_C_sf"/>
</dbReference>
<keyword evidence="13 15" id="KW-0472">Membrane</keyword>
<dbReference type="SMART" id="SM00387">
    <property type="entry name" value="HATPase_c"/>
    <property type="match status" value="1"/>
</dbReference>
<dbReference type="InterPro" id="IPR011006">
    <property type="entry name" value="CheY-like_superfamily"/>
</dbReference>
<dbReference type="Gene3D" id="1.20.120.160">
    <property type="entry name" value="HPT domain"/>
    <property type="match status" value="1"/>
</dbReference>
<dbReference type="CDD" id="cd00082">
    <property type="entry name" value="HisKA"/>
    <property type="match status" value="1"/>
</dbReference>
<dbReference type="PANTHER" id="PTHR43047:SF64">
    <property type="entry name" value="HISTIDINE KINASE CONTAINING CHEY-HOMOLOGOUS RECEIVER DOMAIN AND PAS DOMAIN-RELATED"/>
    <property type="match status" value="1"/>
</dbReference>
<evidence type="ECO:0000259" key="16">
    <source>
        <dbReference type="PROSITE" id="PS50109"/>
    </source>
</evidence>
<evidence type="ECO:0000256" key="5">
    <source>
        <dbReference type="ARBA" id="ARBA00022519"/>
    </source>
</evidence>
<dbReference type="CDD" id="cd17546">
    <property type="entry name" value="REC_hyHK_CKI1_RcsC-like"/>
    <property type="match status" value="1"/>
</dbReference>
<dbReference type="CDD" id="cd16922">
    <property type="entry name" value="HATPase_EvgS-ArcB-TorS-like"/>
    <property type="match status" value="1"/>
</dbReference>
<dbReference type="SUPFAM" id="SSF55785">
    <property type="entry name" value="PYP-like sensor domain (PAS domain)"/>
    <property type="match status" value="1"/>
</dbReference>
<dbReference type="Proteomes" id="UP000193224">
    <property type="component" value="Unassembled WGS sequence"/>
</dbReference>
<evidence type="ECO:0000256" key="8">
    <source>
        <dbReference type="ARBA" id="ARBA00022692"/>
    </source>
</evidence>
<dbReference type="InterPro" id="IPR003661">
    <property type="entry name" value="HisK_dim/P_dom"/>
</dbReference>
<dbReference type="SMART" id="SM00448">
    <property type="entry name" value="REC"/>
    <property type="match status" value="1"/>
</dbReference>
<keyword evidence="12" id="KW-0902">Two-component regulatory system</keyword>
<dbReference type="InterPro" id="IPR003594">
    <property type="entry name" value="HATPase_dom"/>
</dbReference>
<dbReference type="InterPro" id="IPR000014">
    <property type="entry name" value="PAS"/>
</dbReference>
<gene>
    <name evidence="18" type="primary">luxQ_1</name>
    <name evidence="18" type="ORF">ROA7745_01505</name>
</gene>
<keyword evidence="5" id="KW-0997">Cell inner membrane</keyword>
<protein>
    <recommendedName>
        <fullName evidence="3">histidine kinase</fullName>
        <ecNumber evidence="3">2.7.13.3</ecNumber>
    </recommendedName>
</protein>
<keyword evidence="4" id="KW-1003">Cell membrane</keyword>
<evidence type="ECO:0000256" key="2">
    <source>
        <dbReference type="ARBA" id="ARBA00004429"/>
    </source>
</evidence>
<dbReference type="SUPFAM" id="SSF55874">
    <property type="entry name" value="ATPase domain of HSP90 chaperone/DNA topoisomerase II/histidine kinase"/>
    <property type="match status" value="1"/>
</dbReference>
<keyword evidence="6 14" id="KW-0597">Phosphoprotein</keyword>
<dbReference type="EMBL" id="FWXB01000004">
    <property type="protein sequence ID" value="SMC11688.1"/>
    <property type="molecule type" value="Genomic_DNA"/>
</dbReference>
<evidence type="ECO:0000256" key="7">
    <source>
        <dbReference type="ARBA" id="ARBA00022679"/>
    </source>
</evidence>
<evidence type="ECO:0000256" key="10">
    <source>
        <dbReference type="ARBA" id="ARBA00022840"/>
    </source>
</evidence>
<feature type="transmembrane region" description="Helical" evidence="15">
    <location>
        <begin position="186"/>
        <end position="209"/>
    </location>
</feature>
<dbReference type="PROSITE" id="PS50110">
    <property type="entry name" value="RESPONSE_REGULATORY"/>
    <property type="match status" value="1"/>
</dbReference>
<dbReference type="Pfam" id="PF01627">
    <property type="entry name" value="Hpt"/>
    <property type="match status" value="1"/>
</dbReference>
<dbReference type="NCBIfam" id="TIGR00229">
    <property type="entry name" value="sensory_box"/>
    <property type="match status" value="1"/>
</dbReference>
<evidence type="ECO:0000256" key="15">
    <source>
        <dbReference type="SAM" id="Phobius"/>
    </source>
</evidence>
<proteinExistence type="predicted"/>
<evidence type="ECO:0000256" key="6">
    <source>
        <dbReference type="ARBA" id="ARBA00022553"/>
    </source>
</evidence>
<keyword evidence="10" id="KW-0547">Nucleotide-binding</keyword>
<dbReference type="Gene3D" id="3.40.50.2300">
    <property type="match status" value="1"/>
</dbReference>
<dbReference type="Gene3D" id="3.30.565.10">
    <property type="entry name" value="Histidine kinase-like ATPase, C-terminal domain"/>
    <property type="match status" value="1"/>
</dbReference>
<dbReference type="GO" id="GO:0000155">
    <property type="term" value="F:phosphorelay sensor kinase activity"/>
    <property type="evidence" value="ECO:0007669"/>
    <property type="project" value="InterPro"/>
</dbReference>
<dbReference type="InterPro" id="IPR036097">
    <property type="entry name" value="HisK_dim/P_sf"/>
</dbReference>
<dbReference type="Gene3D" id="3.30.450.20">
    <property type="entry name" value="PAS domain"/>
    <property type="match status" value="1"/>
</dbReference>
<dbReference type="SUPFAM" id="SSF47226">
    <property type="entry name" value="Histidine-containing phosphotransfer domain, HPT domain"/>
    <property type="match status" value="1"/>
</dbReference>
<evidence type="ECO:0000256" key="11">
    <source>
        <dbReference type="ARBA" id="ARBA00022989"/>
    </source>
</evidence>
<dbReference type="PROSITE" id="PS50109">
    <property type="entry name" value="HIS_KIN"/>
    <property type="match status" value="1"/>
</dbReference>
<evidence type="ECO:0000313" key="19">
    <source>
        <dbReference type="Proteomes" id="UP000193224"/>
    </source>
</evidence>
<evidence type="ECO:0000256" key="4">
    <source>
        <dbReference type="ARBA" id="ARBA00022475"/>
    </source>
</evidence>
<evidence type="ECO:0000256" key="9">
    <source>
        <dbReference type="ARBA" id="ARBA00022777"/>
    </source>
</evidence>
<evidence type="ECO:0000256" key="3">
    <source>
        <dbReference type="ARBA" id="ARBA00012438"/>
    </source>
</evidence>
<keyword evidence="11 15" id="KW-1133">Transmembrane helix</keyword>
<comment type="catalytic activity">
    <reaction evidence="1">
        <text>ATP + protein L-histidine = ADP + protein N-phospho-L-histidine.</text>
        <dbReference type="EC" id="2.7.13.3"/>
    </reaction>
</comment>
<keyword evidence="8 15" id="KW-0812">Transmembrane</keyword>
<dbReference type="SUPFAM" id="SSF52172">
    <property type="entry name" value="CheY-like"/>
    <property type="match status" value="1"/>
</dbReference>
<dbReference type="Pfam" id="PF00512">
    <property type="entry name" value="HisKA"/>
    <property type="match status" value="1"/>
</dbReference>
<evidence type="ECO:0000256" key="12">
    <source>
        <dbReference type="ARBA" id="ARBA00023012"/>
    </source>
</evidence>
<reference evidence="18 19" key="1">
    <citation type="submission" date="2017-03" db="EMBL/GenBank/DDBJ databases">
        <authorList>
            <person name="Afonso C.L."/>
            <person name="Miller P.J."/>
            <person name="Scott M.A."/>
            <person name="Spackman E."/>
            <person name="Goraichik I."/>
            <person name="Dimitrov K.M."/>
            <person name="Suarez D.L."/>
            <person name="Swayne D.E."/>
        </authorList>
    </citation>
    <scope>NUCLEOTIDE SEQUENCE [LARGE SCALE GENOMIC DNA]</scope>
    <source>
        <strain evidence="18 19">CECT 7745</strain>
    </source>
</reference>
<evidence type="ECO:0000313" key="18">
    <source>
        <dbReference type="EMBL" id="SMC11688.1"/>
    </source>
</evidence>
<comment type="subcellular location">
    <subcellularLocation>
        <location evidence="2">Cell inner membrane</location>
        <topology evidence="2">Multi-pass membrane protein</topology>
    </subcellularLocation>
</comment>
<dbReference type="SUPFAM" id="SSF47384">
    <property type="entry name" value="Homodimeric domain of signal transducing histidine kinase"/>
    <property type="match status" value="1"/>
</dbReference>
<dbReference type="Pfam" id="PF00072">
    <property type="entry name" value="Response_reg"/>
    <property type="match status" value="1"/>
</dbReference>
<evidence type="ECO:0000256" key="14">
    <source>
        <dbReference type="PROSITE-ProRule" id="PRU00169"/>
    </source>
</evidence>
<dbReference type="RefSeq" id="WP_085799651.1">
    <property type="nucleotide sequence ID" value="NZ_FWXB01000004.1"/>
</dbReference>
<organism evidence="18 19">
    <name type="scientific">Roseovarius aestuarii</name>
    <dbReference type="NCBI Taxonomy" id="475083"/>
    <lineage>
        <taxon>Bacteria</taxon>
        <taxon>Pseudomonadati</taxon>
        <taxon>Pseudomonadota</taxon>
        <taxon>Alphaproteobacteria</taxon>
        <taxon>Rhodobacterales</taxon>
        <taxon>Roseobacteraceae</taxon>
        <taxon>Roseovarius</taxon>
    </lineage>
</organism>
<keyword evidence="10" id="KW-0067">ATP-binding</keyword>
<dbReference type="InterPro" id="IPR005467">
    <property type="entry name" value="His_kinase_dom"/>
</dbReference>
<keyword evidence="19" id="KW-1185">Reference proteome</keyword>
<feature type="domain" description="Histidine kinase" evidence="16">
    <location>
        <begin position="367"/>
        <end position="587"/>
    </location>
</feature>
<dbReference type="PRINTS" id="PR00344">
    <property type="entry name" value="BCTRLSENSOR"/>
</dbReference>
<keyword evidence="7 18" id="KW-0808">Transferase</keyword>
<dbReference type="EC" id="2.7.13.3" evidence="3"/>
<dbReference type="AlphaFoldDB" id="A0A1X7BPU9"/>
<dbReference type="InterPro" id="IPR035965">
    <property type="entry name" value="PAS-like_dom_sf"/>
</dbReference>
<dbReference type="PANTHER" id="PTHR43047">
    <property type="entry name" value="TWO-COMPONENT HISTIDINE PROTEIN KINASE"/>
    <property type="match status" value="1"/>
</dbReference>
<dbReference type="SMART" id="SM00388">
    <property type="entry name" value="HisKA"/>
    <property type="match status" value="1"/>
</dbReference>
<dbReference type="InterPro" id="IPR036641">
    <property type="entry name" value="HPT_dom_sf"/>
</dbReference>
<dbReference type="InterPro" id="IPR008207">
    <property type="entry name" value="Sig_transdc_His_kin_Hpt_dom"/>
</dbReference>
<evidence type="ECO:0000259" key="17">
    <source>
        <dbReference type="PROSITE" id="PS50110"/>
    </source>
</evidence>
<dbReference type="InterPro" id="IPR004358">
    <property type="entry name" value="Sig_transdc_His_kin-like_C"/>
</dbReference>
<sequence>MTARKVIRRIMARRTQLTLLSAAAIVCFIATAILTTQVFLKLGDYRTAYSDNIQWTVAKLEVEHAKYVFAVERLGHETGNELQEMRRRFDIFYSRVNTLETARTYRQVLSAERARSLVMLLGQSVREQAKIIDGDDASVRRNQPHLLQLAKDLTTPILSLSSMGISYDVDRRETQRTLLAKKLTQLILLSLSLLTTLFALLALFWQLYVRYRRRAMQNRTTLNRLATIINTSQDAILVICPSGAILEGNRVAEAIFDLPHDDKSRAAITDILFKANDEGTLMPVSGETLIGSCAQGPNLCTKLNARDKTGRTFPVELSASMASRSGDNVCICFLRDISQRVATEAEMHAARDKALAGERAKARFLGMISHEMRTPLNGILGALDLLDDTPLTPEQTRYSQIMQSSGQLVLNQINDALDIAQADGKYPSLSKERFDLDTLLDELRQGQQAHADAQQSTIELIRSPIPLGPVLGDQNRLHQVLLNLLSNAVKFTRNGQVTIEATRLGAPGAPLDEVEFQISDTGIGIAEQNLPRIFDDFVRLEDIDSAEGTGLGLGIAKHLVTLMGGEIGAESVHEEGSLFWVRVPLPIAREIDVTIPGPEIHHLPPRILSVLVAEDNETSRFVLHEMLQKDGHYVTLTNNGAEAVAAAYNWRFDLILMDINMPGIDGIEASRRIRNGNGASRDSRIVALTAHYRPEHNERFRDVPIDSICTKPLRRAALRDILSGGPVRERPPATRTGFDTQVLDQLCAVLPAPNFSRILDKFIAEGQGFIDALQDTHDRPSQDLVGQLHQFAGSAATFGAVALQSALCRAENAALADDKTCLDRELSTLPDLWRQTIDEINNRRYAA</sequence>
<evidence type="ECO:0000256" key="1">
    <source>
        <dbReference type="ARBA" id="ARBA00000085"/>
    </source>
</evidence>
<accession>A0A1X7BPU9</accession>
<feature type="modified residue" description="4-aspartylphosphate" evidence="14">
    <location>
        <position position="658"/>
    </location>
</feature>
<dbReference type="Gene3D" id="1.10.287.130">
    <property type="match status" value="1"/>
</dbReference>
<dbReference type="Pfam" id="PF02518">
    <property type="entry name" value="HATPase_c"/>
    <property type="match status" value="1"/>
</dbReference>
<dbReference type="InterPro" id="IPR001789">
    <property type="entry name" value="Sig_transdc_resp-reg_receiver"/>
</dbReference>
<dbReference type="OrthoDB" id="9801651at2"/>
<name>A0A1X7BPU9_9RHOB</name>
<dbReference type="GO" id="GO:0005886">
    <property type="term" value="C:plasma membrane"/>
    <property type="evidence" value="ECO:0007669"/>
    <property type="project" value="UniProtKB-SubCell"/>
</dbReference>
<keyword evidence="9 18" id="KW-0418">Kinase</keyword>
<evidence type="ECO:0000256" key="13">
    <source>
        <dbReference type="ARBA" id="ARBA00023136"/>
    </source>
</evidence>
<feature type="domain" description="Response regulatory" evidence="17">
    <location>
        <begin position="609"/>
        <end position="726"/>
    </location>
</feature>